<dbReference type="GO" id="GO:0103075">
    <property type="term" value="F:indole-3-pyruvate monooxygenase activity"/>
    <property type="evidence" value="ECO:0007669"/>
    <property type="project" value="UniProtKB-EC"/>
</dbReference>
<dbReference type="InterPro" id="IPR036188">
    <property type="entry name" value="FAD/NAD-bd_sf"/>
</dbReference>
<comment type="catalytic activity">
    <reaction evidence="5">
        <text>indole-3-pyruvate + NADPH + O2 + H(+) = (indol-3-yl)acetate + CO2 + NADP(+) + H2O</text>
        <dbReference type="Rhea" id="RHEA:34331"/>
        <dbReference type="ChEBI" id="CHEBI:15377"/>
        <dbReference type="ChEBI" id="CHEBI:15378"/>
        <dbReference type="ChEBI" id="CHEBI:15379"/>
        <dbReference type="ChEBI" id="CHEBI:16526"/>
        <dbReference type="ChEBI" id="CHEBI:17640"/>
        <dbReference type="ChEBI" id="CHEBI:30854"/>
        <dbReference type="ChEBI" id="CHEBI:57783"/>
        <dbReference type="ChEBI" id="CHEBI:58349"/>
        <dbReference type="EC" id="1.14.13.168"/>
    </reaction>
</comment>
<evidence type="ECO:0000313" key="7">
    <source>
        <dbReference type="EMBL" id="KAK9096352.1"/>
    </source>
</evidence>
<dbReference type="PRINTS" id="PR00370">
    <property type="entry name" value="FMOXYGENASE"/>
</dbReference>
<comment type="cofactor">
    <cofactor evidence="6">
        <name>FAD</name>
        <dbReference type="ChEBI" id="CHEBI:57692"/>
    </cofactor>
</comment>
<reference evidence="7 8" key="1">
    <citation type="submission" date="2024-01" db="EMBL/GenBank/DDBJ databases">
        <title>Genome assemblies of Stephania.</title>
        <authorList>
            <person name="Yang L."/>
        </authorList>
    </citation>
    <scope>NUCLEOTIDE SEQUENCE [LARGE SCALE GENOMIC DNA]</scope>
    <source>
        <strain evidence="7">QJT</strain>
        <tissue evidence="7">Leaf</tissue>
    </source>
</reference>
<keyword evidence="4 6" id="KW-0560">Oxidoreductase</keyword>
<dbReference type="EC" id="1.-.-.-" evidence="6"/>
<dbReference type="AlphaFoldDB" id="A0AAP0EQW4"/>
<dbReference type="GO" id="GO:0004499">
    <property type="term" value="F:N,N-dimethylaniline monooxygenase activity"/>
    <property type="evidence" value="ECO:0007669"/>
    <property type="project" value="InterPro"/>
</dbReference>
<evidence type="ECO:0000256" key="4">
    <source>
        <dbReference type="ARBA" id="ARBA00023002"/>
    </source>
</evidence>
<dbReference type="Proteomes" id="UP001417504">
    <property type="component" value="Unassembled WGS sequence"/>
</dbReference>
<name>A0AAP0EQW4_9MAGN</name>
<dbReference type="InterPro" id="IPR020946">
    <property type="entry name" value="Flavin_mOase-like"/>
</dbReference>
<sequence>MLVDIVVEQAVVVIVGAGPSGLATSACLNNFSIPNIILEKESFHASLWKLRTYDRLKLHLAKEFCNLPHMPFSPSAQTYISKEDFVRYLDNYVSTFNISPRYHRLVKSASFDKLTGRWQIEVENTKSSETELYVAEFLVVASGENTEGFIPKVHGLHNFVGEITHSKDYKSGSKYSGKDVLVVGCGNSGMEIAYDLAESKACTTIVIRSPVHVLTKEMVHLGMVLLKYLPLYLVDSFISLISIFWYGNLAKYGIERPANGPFYIKATEGRSAVIDVGTVKKIKEGEIKVLPELVSVQDTNLKFSNGEIRKFDAIVFATGYKSAINKWLKEYEYIFNYEGLPKNKFPNHWRGSNGLYCAGFSKRGLAGVSMDAVAIAEDIKLIVGGKEE</sequence>
<dbReference type="GO" id="GO:0050661">
    <property type="term" value="F:NADP binding"/>
    <property type="evidence" value="ECO:0007669"/>
    <property type="project" value="InterPro"/>
</dbReference>
<keyword evidence="2 6" id="KW-0285">Flavoprotein</keyword>
<dbReference type="EMBL" id="JBBNAE010000009">
    <property type="protein sequence ID" value="KAK9096352.1"/>
    <property type="molecule type" value="Genomic_DNA"/>
</dbReference>
<keyword evidence="8" id="KW-1185">Reference proteome</keyword>
<dbReference type="InterPro" id="IPR000960">
    <property type="entry name" value="Flavin_mOase"/>
</dbReference>
<dbReference type="PANTHER" id="PTHR43539">
    <property type="entry name" value="FLAVIN-BINDING MONOOXYGENASE-LIKE PROTEIN (AFU_ORTHOLOGUE AFUA_4G09220)"/>
    <property type="match status" value="1"/>
</dbReference>
<proteinExistence type="inferred from homology"/>
<dbReference type="Gene3D" id="3.50.50.60">
    <property type="entry name" value="FAD/NAD(P)-binding domain"/>
    <property type="match status" value="1"/>
</dbReference>
<dbReference type="InterPro" id="IPR050982">
    <property type="entry name" value="Auxin_biosynth/cation_transpt"/>
</dbReference>
<evidence type="ECO:0000256" key="3">
    <source>
        <dbReference type="ARBA" id="ARBA00022827"/>
    </source>
</evidence>
<comment type="similarity">
    <text evidence="1 6">Belongs to the FMO family.</text>
</comment>
<keyword evidence="6" id="KW-0503">Monooxygenase</keyword>
<protein>
    <recommendedName>
        <fullName evidence="6">Flavin-containing monooxygenase</fullName>
        <ecNumber evidence="6">1.-.-.-</ecNumber>
    </recommendedName>
</protein>
<gene>
    <name evidence="7" type="ORF">Sjap_021849</name>
</gene>
<evidence type="ECO:0000256" key="5">
    <source>
        <dbReference type="ARBA" id="ARBA00047707"/>
    </source>
</evidence>
<evidence type="ECO:0000313" key="8">
    <source>
        <dbReference type="Proteomes" id="UP001417504"/>
    </source>
</evidence>
<dbReference type="SUPFAM" id="SSF51905">
    <property type="entry name" value="FAD/NAD(P)-binding domain"/>
    <property type="match status" value="2"/>
</dbReference>
<keyword evidence="3 6" id="KW-0274">FAD</keyword>
<dbReference type="PIRSF" id="PIRSF000332">
    <property type="entry name" value="FMO"/>
    <property type="match status" value="1"/>
</dbReference>
<evidence type="ECO:0000256" key="2">
    <source>
        <dbReference type="ARBA" id="ARBA00022630"/>
    </source>
</evidence>
<evidence type="ECO:0000256" key="6">
    <source>
        <dbReference type="RuleBase" id="RU361177"/>
    </source>
</evidence>
<accession>A0AAP0EQW4</accession>
<organism evidence="7 8">
    <name type="scientific">Stephania japonica</name>
    <dbReference type="NCBI Taxonomy" id="461633"/>
    <lineage>
        <taxon>Eukaryota</taxon>
        <taxon>Viridiplantae</taxon>
        <taxon>Streptophyta</taxon>
        <taxon>Embryophyta</taxon>
        <taxon>Tracheophyta</taxon>
        <taxon>Spermatophyta</taxon>
        <taxon>Magnoliopsida</taxon>
        <taxon>Ranunculales</taxon>
        <taxon>Menispermaceae</taxon>
        <taxon>Menispermoideae</taxon>
        <taxon>Cissampelideae</taxon>
        <taxon>Stephania</taxon>
    </lineage>
</organism>
<evidence type="ECO:0000256" key="1">
    <source>
        <dbReference type="ARBA" id="ARBA00009183"/>
    </source>
</evidence>
<dbReference type="PANTHER" id="PTHR43539:SF9">
    <property type="entry name" value="INDOLE-3-PYRUVATE MONOOXYGENASE YUCCA11-RELATED"/>
    <property type="match status" value="1"/>
</dbReference>
<dbReference type="Pfam" id="PF00743">
    <property type="entry name" value="FMO-like"/>
    <property type="match status" value="1"/>
</dbReference>
<dbReference type="GO" id="GO:0050660">
    <property type="term" value="F:flavin adenine dinucleotide binding"/>
    <property type="evidence" value="ECO:0007669"/>
    <property type="project" value="InterPro"/>
</dbReference>
<comment type="caution">
    <text evidence="7">The sequence shown here is derived from an EMBL/GenBank/DDBJ whole genome shotgun (WGS) entry which is preliminary data.</text>
</comment>